<gene>
    <name evidence="1" type="ORF">DW723_11650</name>
</gene>
<evidence type="ECO:0000313" key="1">
    <source>
        <dbReference type="EMBL" id="RHE72958.1"/>
    </source>
</evidence>
<proteinExistence type="predicted"/>
<protein>
    <submittedName>
        <fullName evidence="1">Uncharacterized protein</fullName>
    </submittedName>
</protein>
<dbReference type="Proteomes" id="UP000283928">
    <property type="component" value="Unassembled WGS sequence"/>
</dbReference>
<dbReference type="EMBL" id="QSKO01000017">
    <property type="protein sequence ID" value="RHE72958.1"/>
    <property type="molecule type" value="Genomic_DNA"/>
</dbReference>
<comment type="caution">
    <text evidence="1">The sequence shown here is derived from an EMBL/GenBank/DDBJ whole genome shotgun (WGS) entry which is preliminary data.</text>
</comment>
<dbReference type="RefSeq" id="WP_151190274.1">
    <property type="nucleotide sequence ID" value="NZ_JAQEBC010000002.1"/>
</dbReference>
<organism evidence="1 2">
    <name type="scientific">Blautia obeum</name>
    <dbReference type="NCBI Taxonomy" id="40520"/>
    <lineage>
        <taxon>Bacteria</taxon>
        <taxon>Bacillati</taxon>
        <taxon>Bacillota</taxon>
        <taxon>Clostridia</taxon>
        <taxon>Lachnospirales</taxon>
        <taxon>Lachnospiraceae</taxon>
        <taxon>Blautia</taxon>
    </lineage>
</organism>
<name>A0A414KC30_9FIRM</name>
<reference evidence="1 2" key="1">
    <citation type="submission" date="2018-08" db="EMBL/GenBank/DDBJ databases">
        <title>A genome reference for cultivated species of the human gut microbiota.</title>
        <authorList>
            <person name="Zou Y."/>
            <person name="Xue W."/>
            <person name="Luo G."/>
        </authorList>
    </citation>
    <scope>NUCLEOTIDE SEQUENCE [LARGE SCALE GENOMIC DNA]</scope>
    <source>
        <strain evidence="1 2">AM27-32LB</strain>
    </source>
</reference>
<dbReference type="AlphaFoldDB" id="A0A414KC30"/>
<evidence type="ECO:0000313" key="2">
    <source>
        <dbReference type="Proteomes" id="UP000283928"/>
    </source>
</evidence>
<accession>A0A414KC30</accession>
<sequence length="113" mass="13053">MNEEKSKIIAELADYVRSDLPVQEIIDNFQYLIQKLDYTNRVAAITKAIERLNAGCTYDYVAAGLREWYDIDISSQELALLLYGAKGLLPRELRRERQLAKREKKSEKAAQTE</sequence>